<keyword evidence="2" id="KW-1185">Reference proteome</keyword>
<comment type="caution">
    <text evidence="1">The sequence shown here is derived from an EMBL/GenBank/DDBJ whole genome shotgun (WGS) entry which is preliminary data.</text>
</comment>
<evidence type="ECO:0000313" key="2">
    <source>
        <dbReference type="Proteomes" id="UP001055879"/>
    </source>
</evidence>
<sequence length="186" mass="20627">MIKNNSMIYGCGFALMVFFVFGVHSRTLLIQDQSGNFPQEFAFSKNNLTSINRKLLASVSDDSDYYGGNVGGDDDGSNRITDDECSEKDIYIFQSPTTPLPNGIPTYTVMVQNVCISDCSISDIHLSCGWYSSARLINPNIFQRISYNDCLVNNGNPIKPGSTISFQYANTYPYPMSLASYTCNCM</sequence>
<gene>
    <name evidence="1" type="ORF">L6452_19479</name>
</gene>
<dbReference type="Proteomes" id="UP001055879">
    <property type="component" value="Linkage Group LG06"/>
</dbReference>
<dbReference type="EMBL" id="CM042052">
    <property type="protein sequence ID" value="KAI3718601.1"/>
    <property type="molecule type" value="Genomic_DNA"/>
</dbReference>
<proteinExistence type="predicted"/>
<evidence type="ECO:0000313" key="1">
    <source>
        <dbReference type="EMBL" id="KAI3718601.1"/>
    </source>
</evidence>
<protein>
    <submittedName>
        <fullName evidence="1">Uncharacterized protein</fullName>
    </submittedName>
</protein>
<accession>A0ACB9BA31</accession>
<name>A0ACB9BA31_ARCLA</name>
<reference evidence="1 2" key="2">
    <citation type="journal article" date="2022" name="Mol. Ecol. Resour.">
        <title>The genomes of chicory, endive, great burdock and yacon provide insights into Asteraceae paleo-polyploidization history and plant inulin production.</title>
        <authorList>
            <person name="Fan W."/>
            <person name="Wang S."/>
            <person name="Wang H."/>
            <person name="Wang A."/>
            <person name="Jiang F."/>
            <person name="Liu H."/>
            <person name="Zhao H."/>
            <person name="Xu D."/>
            <person name="Zhang Y."/>
        </authorList>
    </citation>
    <scope>NUCLEOTIDE SEQUENCE [LARGE SCALE GENOMIC DNA]</scope>
    <source>
        <strain evidence="2">cv. Niubang</strain>
        <tissue evidence="1">Leaf</tissue>
    </source>
</reference>
<organism evidence="1 2">
    <name type="scientific">Arctium lappa</name>
    <name type="common">Greater burdock</name>
    <name type="synonym">Lappa major</name>
    <dbReference type="NCBI Taxonomy" id="4217"/>
    <lineage>
        <taxon>Eukaryota</taxon>
        <taxon>Viridiplantae</taxon>
        <taxon>Streptophyta</taxon>
        <taxon>Embryophyta</taxon>
        <taxon>Tracheophyta</taxon>
        <taxon>Spermatophyta</taxon>
        <taxon>Magnoliopsida</taxon>
        <taxon>eudicotyledons</taxon>
        <taxon>Gunneridae</taxon>
        <taxon>Pentapetalae</taxon>
        <taxon>asterids</taxon>
        <taxon>campanulids</taxon>
        <taxon>Asterales</taxon>
        <taxon>Asteraceae</taxon>
        <taxon>Carduoideae</taxon>
        <taxon>Cardueae</taxon>
        <taxon>Arctiinae</taxon>
        <taxon>Arctium</taxon>
    </lineage>
</organism>
<reference evidence="2" key="1">
    <citation type="journal article" date="2022" name="Mol. Ecol. Resour.">
        <title>The genomes of chicory, endive, great burdock and yacon provide insights into Asteraceae palaeo-polyploidization history and plant inulin production.</title>
        <authorList>
            <person name="Fan W."/>
            <person name="Wang S."/>
            <person name="Wang H."/>
            <person name="Wang A."/>
            <person name="Jiang F."/>
            <person name="Liu H."/>
            <person name="Zhao H."/>
            <person name="Xu D."/>
            <person name="Zhang Y."/>
        </authorList>
    </citation>
    <scope>NUCLEOTIDE SEQUENCE [LARGE SCALE GENOMIC DNA]</scope>
    <source>
        <strain evidence="2">cv. Niubang</strain>
    </source>
</reference>